<accession>A0A835MQE8</accession>
<gene>
    <name evidence="1" type="ORF">SADUNF_Sadunf11G0065000</name>
</gene>
<name>A0A835MQE8_9ROSI</name>
<reference evidence="1 2" key="1">
    <citation type="submission" date="2020-10" db="EMBL/GenBank/DDBJ databases">
        <title>Plant Genome Project.</title>
        <authorList>
            <person name="Zhang R.-G."/>
        </authorList>
    </citation>
    <scope>NUCLEOTIDE SEQUENCE [LARGE SCALE GENOMIC DNA]</scope>
    <source>
        <strain evidence="1">FAFU-HL-1</strain>
        <tissue evidence="1">Leaf</tissue>
    </source>
</reference>
<comment type="caution">
    <text evidence="1">The sequence shown here is derived from an EMBL/GenBank/DDBJ whole genome shotgun (WGS) entry which is preliminary data.</text>
</comment>
<organism evidence="1 2">
    <name type="scientific">Salix dunnii</name>
    <dbReference type="NCBI Taxonomy" id="1413687"/>
    <lineage>
        <taxon>Eukaryota</taxon>
        <taxon>Viridiplantae</taxon>
        <taxon>Streptophyta</taxon>
        <taxon>Embryophyta</taxon>
        <taxon>Tracheophyta</taxon>
        <taxon>Spermatophyta</taxon>
        <taxon>Magnoliopsida</taxon>
        <taxon>eudicotyledons</taxon>
        <taxon>Gunneridae</taxon>
        <taxon>Pentapetalae</taxon>
        <taxon>rosids</taxon>
        <taxon>fabids</taxon>
        <taxon>Malpighiales</taxon>
        <taxon>Salicaceae</taxon>
        <taxon>Saliceae</taxon>
        <taxon>Salix</taxon>
    </lineage>
</organism>
<protein>
    <submittedName>
        <fullName evidence="1">Uncharacterized protein</fullName>
    </submittedName>
</protein>
<dbReference type="Gene3D" id="3.10.180.10">
    <property type="entry name" value="2,3-Dihydroxybiphenyl 1,2-Dioxygenase, domain 1"/>
    <property type="match status" value="1"/>
</dbReference>
<dbReference type="Proteomes" id="UP000657918">
    <property type="component" value="Chromosome 11"/>
</dbReference>
<keyword evidence="2" id="KW-1185">Reference proteome</keyword>
<evidence type="ECO:0000313" key="2">
    <source>
        <dbReference type="Proteomes" id="UP000657918"/>
    </source>
</evidence>
<dbReference type="EMBL" id="JADGMS010000011">
    <property type="protein sequence ID" value="KAF9672649.1"/>
    <property type="molecule type" value="Genomic_DNA"/>
</dbReference>
<sequence length="73" mass="8025">MVSSLVAKRAAVIRLQQRVFAMCPESEDLKAAVAKAMVTRAVFVSESEIEEDEGACCCVERVTKVKDPYGKDM</sequence>
<evidence type="ECO:0000313" key="1">
    <source>
        <dbReference type="EMBL" id="KAF9672649.1"/>
    </source>
</evidence>
<dbReference type="InterPro" id="IPR029068">
    <property type="entry name" value="Glyas_Bleomycin-R_OHBP_Dase"/>
</dbReference>
<proteinExistence type="predicted"/>
<dbReference type="AlphaFoldDB" id="A0A835MQE8"/>